<dbReference type="Proteomes" id="UP001595528">
    <property type="component" value="Unassembled WGS sequence"/>
</dbReference>
<keyword evidence="2" id="KW-0560">Oxidoreductase</keyword>
<evidence type="ECO:0000256" key="1">
    <source>
        <dbReference type="ARBA" id="ARBA00009570"/>
    </source>
</evidence>
<organism evidence="3 4">
    <name type="scientific">Marinibaculum pumilum</name>
    <dbReference type="NCBI Taxonomy" id="1766165"/>
    <lineage>
        <taxon>Bacteria</taxon>
        <taxon>Pseudomonadati</taxon>
        <taxon>Pseudomonadota</taxon>
        <taxon>Alphaproteobacteria</taxon>
        <taxon>Rhodospirillales</taxon>
        <taxon>Rhodospirillaceae</taxon>
        <taxon>Marinibaculum</taxon>
    </lineage>
</organism>
<dbReference type="InterPro" id="IPR000391">
    <property type="entry name" value="Rng_hydr_dOase-bsu"/>
</dbReference>
<dbReference type="CDD" id="cd00667">
    <property type="entry name" value="ring_hydroxylating_dioxygenases_beta"/>
    <property type="match status" value="1"/>
</dbReference>
<dbReference type="RefSeq" id="WP_379903162.1">
    <property type="nucleotide sequence ID" value="NZ_JBHRTR010000031.1"/>
</dbReference>
<keyword evidence="3" id="KW-0223">Dioxygenase</keyword>
<name>A0ABV7L4A4_9PROT</name>
<gene>
    <name evidence="3" type="ORF">ACFOGJ_18235</name>
</gene>
<sequence length="175" mass="19875">MAEAVAVSRAAVRAEVEDFLYHEAQLLDSWQLMEWAALFTEDAEYEVPSTDLPEDADPRTNLFLVHDDRFRIEQRAKRLLKKTAHAEFPPSRTRHLVSNVRIEGDDGHVLKIACAYVVYRAKRGIVDVYPGHAVYELVRHAGEGAAPGDTYRIRRKRAVLDIDALRPQGKLSIIL</sequence>
<comment type="similarity">
    <text evidence="1">Belongs to the bacterial ring-hydroxylating dioxygenase beta subunit family.</text>
</comment>
<reference evidence="4" key="1">
    <citation type="journal article" date="2019" name="Int. J. Syst. Evol. Microbiol.">
        <title>The Global Catalogue of Microorganisms (GCM) 10K type strain sequencing project: providing services to taxonomists for standard genome sequencing and annotation.</title>
        <authorList>
            <consortium name="The Broad Institute Genomics Platform"/>
            <consortium name="The Broad Institute Genome Sequencing Center for Infectious Disease"/>
            <person name="Wu L."/>
            <person name="Ma J."/>
        </authorList>
    </citation>
    <scope>NUCLEOTIDE SEQUENCE [LARGE SCALE GENOMIC DNA]</scope>
    <source>
        <strain evidence="4">KCTC 42964</strain>
    </source>
</reference>
<dbReference type="PANTHER" id="PTHR41534">
    <property type="entry name" value="BLR3401 PROTEIN"/>
    <property type="match status" value="1"/>
</dbReference>
<evidence type="ECO:0000313" key="3">
    <source>
        <dbReference type="EMBL" id="MFC3229191.1"/>
    </source>
</evidence>
<dbReference type="InterPro" id="IPR032710">
    <property type="entry name" value="NTF2-like_dom_sf"/>
</dbReference>
<dbReference type="SUPFAM" id="SSF54427">
    <property type="entry name" value="NTF2-like"/>
    <property type="match status" value="1"/>
</dbReference>
<proteinExistence type="inferred from homology"/>
<evidence type="ECO:0000256" key="2">
    <source>
        <dbReference type="ARBA" id="ARBA00023002"/>
    </source>
</evidence>
<dbReference type="GO" id="GO:0051213">
    <property type="term" value="F:dioxygenase activity"/>
    <property type="evidence" value="ECO:0007669"/>
    <property type="project" value="UniProtKB-KW"/>
</dbReference>
<dbReference type="Gene3D" id="3.10.450.50">
    <property type="match status" value="1"/>
</dbReference>
<protein>
    <submittedName>
        <fullName evidence="3">Aromatic-ring-hydroxylating dioxygenase subunit beta</fullName>
    </submittedName>
</protein>
<evidence type="ECO:0000313" key="4">
    <source>
        <dbReference type="Proteomes" id="UP001595528"/>
    </source>
</evidence>
<dbReference type="EMBL" id="JBHRTR010000031">
    <property type="protein sequence ID" value="MFC3229191.1"/>
    <property type="molecule type" value="Genomic_DNA"/>
</dbReference>
<keyword evidence="4" id="KW-1185">Reference proteome</keyword>
<comment type="caution">
    <text evidence="3">The sequence shown here is derived from an EMBL/GenBank/DDBJ whole genome shotgun (WGS) entry which is preliminary data.</text>
</comment>
<dbReference type="PANTHER" id="PTHR41534:SF2">
    <property type="entry name" value="3-PHENYLPROPIONATE_CINNAMIC ACID DIOXYGENASE SUBUNIT BETA"/>
    <property type="match status" value="1"/>
</dbReference>
<accession>A0ABV7L4A4</accession>
<dbReference type="Pfam" id="PF00866">
    <property type="entry name" value="Ring_hydroxyl_B"/>
    <property type="match status" value="1"/>
</dbReference>